<dbReference type="Proteomes" id="UP000078492">
    <property type="component" value="Unassembled WGS sequence"/>
</dbReference>
<keyword evidence="3" id="KW-1185">Reference proteome</keyword>
<evidence type="ECO:0000313" key="3">
    <source>
        <dbReference type="Proteomes" id="UP000078492"/>
    </source>
</evidence>
<evidence type="ECO:0000256" key="1">
    <source>
        <dbReference type="SAM" id="Phobius"/>
    </source>
</evidence>
<gene>
    <name evidence="2" type="ORF">ALC57_17915</name>
</gene>
<keyword evidence="1" id="KW-1133">Transmembrane helix</keyword>
<dbReference type="AlphaFoldDB" id="A0A195DAK3"/>
<feature type="transmembrane region" description="Helical" evidence="1">
    <location>
        <begin position="32"/>
        <end position="50"/>
    </location>
</feature>
<keyword evidence="1" id="KW-0472">Membrane</keyword>
<keyword evidence="1" id="KW-0812">Transmembrane</keyword>
<protein>
    <submittedName>
        <fullName evidence="2">Uncharacterized protein</fullName>
    </submittedName>
</protein>
<accession>A0A195DAK3</accession>
<sequence length="52" mass="6221">MDIESSRASVMIMLVSIARRRYRFPFLLSYRLAFPATKLYVLAIWFIFCISR</sequence>
<dbReference type="EMBL" id="KQ981063">
    <property type="protein sequence ID" value="KYN09918.1"/>
    <property type="molecule type" value="Genomic_DNA"/>
</dbReference>
<evidence type="ECO:0000313" key="2">
    <source>
        <dbReference type="EMBL" id="KYN09918.1"/>
    </source>
</evidence>
<name>A0A195DAK3_9HYME</name>
<organism evidence="2 3">
    <name type="scientific">Trachymyrmex cornetzi</name>
    <dbReference type="NCBI Taxonomy" id="471704"/>
    <lineage>
        <taxon>Eukaryota</taxon>
        <taxon>Metazoa</taxon>
        <taxon>Ecdysozoa</taxon>
        <taxon>Arthropoda</taxon>
        <taxon>Hexapoda</taxon>
        <taxon>Insecta</taxon>
        <taxon>Pterygota</taxon>
        <taxon>Neoptera</taxon>
        <taxon>Endopterygota</taxon>
        <taxon>Hymenoptera</taxon>
        <taxon>Apocrita</taxon>
        <taxon>Aculeata</taxon>
        <taxon>Formicoidea</taxon>
        <taxon>Formicidae</taxon>
        <taxon>Myrmicinae</taxon>
        <taxon>Trachymyrmex</taxon>
    </lineage>
</organism>
<proteinExistence type="predicted"/>
<reference evidence="2 3" key="1">
    <citation type="submission" date="2015-09" db="EMBL/GenBank/DDBJ databases">
        <title>Trachymyrmex cornetzi WGS genome.</title>
        <authorList>
            <person name="Nygaard S."/>
            <person name="Hu H."/>
            <person name="Boomsma J."/>
            <person name="Zhang G."/>
        </authorList>
    </citation>
    <scope>NUCLEOTIDE SEQUENCE [LARGE SCALE GENOMIC DNA]</scope>
    <source>
        <strain evidence="2">Tcor2-1</strain>
        <tissue evidence="2">Whole body</tissue>
    </source>
</reference>